<evidence type="ECO:0000313" key="2">
    <source>
        <dbReference type="EMBL" id="OZC02372.1"/>
    </source>
</evidence>
<evidence type="ECO:0000256" key="1">
    <source>
        <dbReference type="SAM" id="Phobius"/>
    </source>
</evidence>
<dbReference type="PANTHER" id="PTHR39419">
    <property type="entry name" value="SLL0814 PROTEIN"/>
    <property type="match status" value="1"/>
</dbReference>
<organism evidence="2 3">
    <name type="scientific">Rubricoccus marinus</name>
    <dbReference type="NCBI Taxonomy" id="716817"/>
    <lineage>
        <taxon>Bacteria</taxon>
        <taxon>Pseudomonadati</taxon>
        <taxon>Rhodothermota</taxon>
        <taxon>Rhodothermia</taxon>
        <taxon>Rhodothermales</taxon>
        <taxon>Rubricoccaceae</taxon>
        <taxon>Rubricoccus</taxon>
    </lineage>
</organism>
<protein>
    <recommendedName>
        <fullName evidence="4">Carotenoid biosynthesis protein</fullName>
    </recommendedName>
</protein>
<proteinExistence type="predicted"/>
<feature type="transmembrane region" description="Helical" evidence="1">
    <location>
        <begin position="50"/>
        <end position="67"/>
    </location>
</feature>
<reference evidence="2 3" key="1">
    <citation type="submission" date="2016-11" db="EMBL/GenBank/DDBJ databases">
        <title>Study of marine rhodopsin-containing bacteria.</title>
        <authorList>
            <person name="Yoshizawa S."/>
            <person name="Kumagai Y."/>
            <person name="Kogure K."/>
        </authorList>
    </citation>
    <scope>NUCLEOTIDE SEQUENCE [LARGE SCALE GENOMIC DNA]</scope>
    <source>
        <strain evidence="2 3">SG-29</strain>
    </source>
</reference>
<feature type="transmembrane region" description="Helical" evidence="1">
    <location>
        <begin position="241"/>
        <end position="261"/>
    </location>
</feature>
<comment type="caution">
    <text evidence="2">The sequence shown here is derived from an EMBL/GenBank/DDBJ whole genome shotgun (WGS) entry which is preliminary data.</text>
</comment>
<keyword evidence="3" id="KW-1185">Reference proteome</keyword>
<dbReference type="PANTHER" id="PTHR39419:SF1">
    <property type="entry name" value="SLL0814 PROTEIN"/>
    <property type="match status" value="1"/>
</dbReference>
<keyword evidence="1" id="KW-0472">Membrane</keyword>
<dbReference type="InParanoid" id="A0A259TX78"/>
<evidence type="ECO:0008006" key="4">
    <source>
        <dbReference type="Google" id="ProtNLM"/>
    </source>
</evidence>
<feature type="transmembrane region" description="Helical" evidence="1">
    <location>
        <begin position="189"/>
        <end position="209"/>
    </location>
</feature>
<dbReference type="AlphaFoldDB" id="A0A259TX78"/>
<feature type="transmembrane region" description="Helical" evidence="1">
    <location>
        <begin position="74"/>
        <end position="96"/>
    </location>
</feature>
<feature type="transmembrane region" description="Helical" evidence="1">
    <location>
        <begin position="9"/>
        <end position="30"/>
    </location>
</feature>
<name>A0A259TX78_9BACT</name>
<dbReference type="EMBL" id="MQWB01000001">
    <property type="protein sequence ID" value="OZC02372.1"/>
    <property type="molecule type" value="Genomic_DNA"/>
</dbReference>
<dbReference type="RefSeq" id="WP_094546556.1">
    <property type="nucleotide sequence ID" value="NZ_MQWB01000001.1"/>
</dbReference>
<dbReference type="Pfam" id="PF04240">
    <property type="entry name" value="Caroten_synth"/>
    <property type="match status" value="1"/>
</dbReference>
<feature type="transmembrane region" description="Helical" evidence="1">
    <location>
        <begin position="141"/>
        <end position="158"/>
    </location>
</feature>
<accession>A0A259TX78</accession>
<dbReference type="InterPro" id="IPR007354">
    <property type="entry name" value="CruF-like"/>
</dbReference>
<keyword evidence="1" id="KW-0812">Transmembrane</keyword>
<dbReference type="Proteomes" id="UP000216446">
    <property type="component" value="Unassembled WGS sequence"/>
</dbReference>
<keyword evidence="1" id="KW-1133">Transmembrane helix</keyword>
<feature type="transmembrane region" description="Helical" evidence="1">
    <location>
        <begin position="116"/>
        <end position="134"/>
    </location>
</feature>
<evidence type="ECO:0000313" key="3">
    <source>
        <dbReference type="Proteomes" id="UP000216446"/>
    </source>
</evidence>
<gene>
    <name evidence="2" type="ORF">BSZ36_04895</name>
</gene>
<sequence>MDSRRTFQLLFWLLAGTVFFAIAGTLSLYIGPVEEFFRPYYQKLVAGPTWTYMALLPLVTLALYWKTLGPWRSILFLLAASLIGAGSELLGTNTGIPFAPYEYTDRLGPKILGDVPWFIPTSWYALALLCYDLGGRLRVGVAGRAVAMAVFMIVWDVALDPAMNQGGGTFIFWNYPGGGPFFGMPWVNWYGWFVTSILISLAFEMLGGMRAAADPFVAKWGPIAYALNVFFPISVCLLYGLPLAGLIASVTLVVALGVVYWRSQTGGPAGLTIYS</sequence>
<feature type="transmembrane region" description="Helical" evidence="1">
    <location>
        <begin position="216"/>
        <end position="235"/>
    </location>
</feature>
<dbReference type="OrthoDB" id="9811293at2"/>